<feature type="transmembrane region" description="Helical" evidence="6">
    <location>
        <begin position="39"/>
        <end position="64"/>
    </location>
</feature>
<organism evidence="8 9">
    <name type="scientific">Candidatus Curtissbacteria bacterium GW2011_GWA1_40_24</name>
    <dbReference type="NCBI Taxonomy" id="1618406"/>
    <lineage>
        <taxon>Bacteria</taxon>
        <taxon>Candidatus Curtissiibacteriota</taxon>
    </lineage>
</organism>
<evidence type="ECO:0000313" key="8">
    <source>
        <dbReference type="EMBL" id="KKR55720.1"/>
    </source>
</evidence>
<evidence type="ECO:0000259" key="7">
    <source>
        <dbReference type="Pfam" id="PF04138"/>
    </source>
</evidence>
<evidence type="ECO:0000313" key="9">
    <source>
        <dbReference type="Proteomes" id="UP000034489"/>
    </source>
</evidence>
<gene>
    <name evidence="8" type="ORF">UT92_C0001G0063</name>
</gene>
<dbReference type="AlphaFoldDB" id="A0A0G0U8C4"/>
<feature type="transmembrane region" description="Helical" evidence="6">
    <location>
        <begin position="9"/>
        <end position="27"/>
    </location>
</feature>
<dbReference type="InterPro" id="IPR007267">
    <property type="entry name" value="GtrA_DPMS_TM"/>
</dbReference>
<comment type="subcellular location">
    <subcellularLocation>
        <location evidence="1">Membrane</location>
        <topology evidence="1">Multi-pass membrane protein</topology>
    </subcellularLocation>
</comment>
<evidence type="ECO:0000256" key="5">
    <source>
        <dbReference type="ARBA" id="ARBA00023136"/>
    </source>
</evidence>
<evidence type="ECO:0000256" key="2">
    <source>
        <dbReference type="ARBA" id="ARBA00009399"/>
    </source>
</evidence>
<dbReference type="EMBL" id="LBYQ01000001">
    <property type="protein sequence ID" value="KKR55720.1"/>
    <property type="molecule type" value="Genomic_DNA"/>
</dbReference>
<comment type="similarity">
    <text evidence="2">Belongs to the GtrA family.</text>
</comment>
<name>A0A0G0U8C4_9BACT</name>
<evidence type="ECO:0000256" key="3">
    <source>
        <dbReference type="ARBA" id="ARBA00022692"/>
    </source>
</evidence>
<sequence length="204" mass="22622">MPLATKKDYILVSIIGLFFALLLLPIMKNVKLTLFELNILNVAIFVLVFIVFANIALWMAFLISRKIPIALQFAKFGAAGALSTLLDLGILNSLIFFTGFAAGWHYSLYKSISFIVANINAYFWNKHWTFKAGGESNVKEFGQFFAVSLIGFGINVSLASLIVNIIGPIGNISIERWGNIGALAATIISLIWNFVGYKFLVFRK</sequence>
<dbReference type="Proteomes" id="UP000034489">
    <property type="component" value="Unassembled WGS sequence"/>
</dbReference>
<feature type="transmembrane region" description="Helical" evidence="6">
    <location>
        <begin position="144"/>
        <end position="167"/>
    </location>
</feature>
<reference evidence="8 9" key="1">
    <citation type="journal article" date="2015" name="Nature">
        <title>rRNA introns, odd ribosomes, and small enigmatic genomes across a large radiation of phyla.</title>
        <authorList>
            <person name="Brown C.T."/>
            <person name="Hug L.A."/>
            <person name="Thomas B.C."/>
            <person name="Sharon I."/>
            <person name="Castelle C.J."/>
            <person name="Singh A."/>
            <person name="Wilkins M.J."/>
            <person name="Williams K.H."/>
            <person name="Banfield J.F."/>
        </authorList>
    </citation>
    <scope>NUCLEOTIDE SEQUENCE [LARGE SCALE GENOMIC DNA]</scope>
</reference>
<keyword evidence="3 6" id="KW-0812">Transmembrane</keyword>
<feature type="transmembrane region" description="Helical" evidence="6">
    <location>
        <begin position="76"/>
        <end position="100"/>
    </location>
</feature>
<evidence type="ECO:0000256" key="4">
    <source>
        <dbReference type="ARBA" id="ARBA00022989"/>
    </source>
</evidence>
<dbReference type="PANTHER" id="PTHR38459:SF1">
    <property type="entry name" value="PROPHAGE BACTOPRENOL-LINKED GLUCOSE TRANSLOCASE HOMOLOG"/>
    <property type="match status" value="1"/>
</dbReference>
<proteinExistence type="inferred from homology"/>
<keyword evidence="4 6" id="KW-1133">Transmembrane helix</keyword>
<accession>A0A0G0U8C4</accession>
<dbReference type="Pfam" id="PF04138">
    <property type="entry name" value="GtrA_DPMS_TM"/>
    <property type="match status" value="1"/>
</dbReference>
<protein>
    <recommendedName>
        <fullName evidence="7">GtrA/DPMS transmembrane domain-containing protein</fullName>
    </recommendedName>
</protein>
<dbReference type="GO" id="GO:0005886">
    <property type="term" value="C:plasma membrane"/>
    <property type="evidence" value="ECO:0007669"/>
    <property type="project" value="TreeGrafter"/>
</dbReference>
<dbReference type="GO" id="GO:0000271">
    <property type="term" value="P:polysaccharide biosynthetic process"/>
    <property type="evidence" value="ECO:0007669"/>
    <property type="project" value="InterPro"/>
</dbReference>
<keyword evidence="5 6" id="KW-0472">Membrane</keyword>
<comment type="caution">
    <text evidence="8">The sequence shown here is derived from an EMBL/GenBank/DDBJ whole genome shotgun (WGS) entry which is preliminary data.</text>
</comment>
<evidence type="ECO:0000256" key="6">
    <source>
        <dbReference type="SAM" id="Phobius"/>
    </source>
</evidence>
<dbReference type="PANTHER" id="PTHR38459">
    <property type="entry name" value="PROPHAGE BACTOPRENOL-LINKED GLUCOSE TRANSLOCASE HOMOLOG"/>
    <property type="match status" value="1"/>
</dbReference>
<feature type="domain" description="GtrA/DPMS transmembrane" evidence="7">
    <location>
        <begin position="75"/>
        <end position="202"/>
    </location>
</feature>
<feature type="transmembrane region" description="Helical" evidence="6">
    <location>
        <begin position="179"/>
        <end position="200"/>
    </location>
</feature>
<feature type="transmembrane region" description="Helical" evidence="6">
    <location>
        <begin position="106"/>
        <end position="124"/>
    </location>
</feature>
<evidence type="ECO:0000256" key="1">
    <source>
        <dbReference type="ARBA" id="ARBA00004141"/>
    </source>
</evidence>
<dbReference type="InterPro" id="IPR051401">
    <property type="entry name" value="GtrA_CellWall_Glycosyl"/>
</dbReference>